<dbReference type="AlphaFoldDB" id="A0A3N1PQ24"/>
<evidence type="ECO:0000259" key="3">
    <source>
        <dbReference type="Pfam" id="PF06761"/>
    </source>
</evidence>
<organism evidence="6 7">
    <name type="scientific">Gallaecimonas pentaromativorans</name>
    <dbReference type="NCBI Taxonomy" id="584787"/>
    <lineage>
        <taxon>Bacteria</taxon>
        <taxon>Pseudomonadati</taxon>
        <taxon>Pseudomonadota</taxon>
        <taxon>Gammaproteobacteria</taxon>
        <taxon>Enterobacterales</taxon>
        <taxon>Gallaecimonadaceae</taxon>
        <taxon>Gallaecimonas</taxon>
    </lineage>
</organism>
<dbReference type="InterPro" id="IPR017731">
    <property type="entry name" value="TssM1-like"/>
</dbReference>
<evidence type="ECO:0000259" key="2">
    <source>
        <dbReference type="Pfam" id="PF06744"/>
    </source>
</evidence>
<dbReference type="InterPro" id="IPR010623">
    <property type="entry name" value="IcmF_C"/>
</dbReference>
<dbReference type="Gene3D" id="3.40.50.300">
    <property type="entry name" value="P-loop containing nucleotide triphosphate hydrolases"/>
    <property type="match status" value="1"/>
</dbReference>
<feature type="domain" description="Type VI secretion system IcmF C-terminal" evidence="2">
    <location>
        <begin position="1048"/>
        <end position="1153"/>
    </location>
</feature>
<name>A0A3N1PQ24_9GAMM</name>
<evidence type="ECO:0000259" key="4">
    <source>
        <dbReference type="Pfam" id="PF14331"/>
    </source>
</evidence>
<feature type="domain" description="IcmF-related" evidence="3">
    <location>
        <begin position="526"/>
        <end position="805"/>
    </location>
</feature>
<dbReference type="Pfam" id="PF06744">
    <property type="entry name" value="IcmF_C"/>
    <property type="match status" value="1"/>
</dbReference>
<dbReference type="STRING" id="584787.GCA_001247655_01893"/>
<evidence type="ECO:0000313" key="6">
    <source>
        <dbReference type="EMBL" id="ROQ30613.1"/>
    </source>
</evidence>
<dbReference type="InterPro" id="IPR025743">
    <property type="entry name" value="TssM1_N"/>
</dbReference>
<keyword evidence="1" id="KW-0472">Membrane</keyword>
<keyword evidence="1" id="KW-1133">Transmembrane helix</keyword>
<evidence type="ECO:0000259" key="5">
    <source>
        <dbReference type="Pfam" id="PF21070"/>
    </source>
</evidence>
<feature type="transmembrane region" description="Helical" evidence="1">
    <location>
        <begin position="452"/>
        <end position="470"/>
    </location>
</feature>
<dbReference type="InterPro" id="IPR053156">
    <property type="entry name" value="T6SS_TssM-like"/>
</dbReference>
<dbReference type="SUPFAM" id="SSF52540">
    <property type="entry name" value="P-loop containing nucleoside triphosphate hydrolases"/>
    <property type="match status" value="1"/>
</dbReference>
<proteinExistence type="predicted"/>
<feature type="transmembrane region" description="Helical" evidence="1">
    <location>
        <begin position="50"/>
        <end position="70"/>
    </location>
</feature>
<gene>
    <name evidence="6" type="ORF">EDC28_101299</name>
</gene>
<feature type="domain" description="Type VI secretion system component TssM1 helical" evidence="5">
    <location>
        <begin position="943"/>
        <end position="1038"/>
    </location>
</feature>
<dbReference type="Pfam" id="PF14331">
    <property type="entry name" value="IcmF-related_N"/>
    <property type="match status" value="1"/>
</dbReference>
<dbReference type="PANTHER" id="PTHR36153:SF1">
    <property type="entry name" value="TYPE VI SECRETION SYSTEM COMPONENT TSSM1"/>
    <property type="match status" value="1"/>
</dbReference>
<sequence length="1172" mass="131930">MKGMTWIRRLGAILTSRYTVIVLGALALALIIWFGGPLLAIAGWEPLASVAARVIFLLLIALVWVGVYLLRMKREKKANEQVVNEMLSGANTDDELLKEEVETLRERMREALALVKKWKPGRFRSVYELPWYMIIGAPGCGKSTALLSSGLEFPLKEQMGIDSVKGVGGTRHCDWWFTNKAVLIDTAGRYTTQDSADKRDARGWNSFLGLLKKNRPRRPINGVLLSVSVADLLEQTPTERMLHARALKQRVQELKNRLGLIFPVYVLLTKFDLLEGFNDVFAQLSEKEREEVFGMTFPLQSVRDPKSLPGAFEAEFINMLQRVDKFALHRLQQERNANAQRRIYQFSKQLALLQAPLWDMLKEVFFPSAYEEVPLLRGIYLVSSEQGGQAKDKVSKLVDSQFKVKAPAAPAVARTRDGFFLRRLFEDIIFSEHNLASTDVAHEKRFVWVRRVALAAAAVCTVALGVSWYLSFQWNSNLVAGYDKTLKELQPTLDEQDLDWVKLDGLLTAVSSMPGVEGQPMPAGGPQQLGLFQGNKLGQAAEGAYGRLLQMRLGKALTSSLESEIGSNLDNLEYLYETLKTYLMLHERAHLDADQVHAWFELMLERQLPGEVNRATRESLNNHLGRLLALGQALPVDNQLVANAQAELTAMPLAERAYHRMKLDAQNSRLPDFRLPLILGSVADGVFERRSGTDLNAGIPGLYTRNGYNGVFLPEKDKIVKRLVEDSWVYGQEDNDFRNLDENAIQKGVAERYFRDYVYVWEEFIKDLRIKPFDNARDGARIANLLSGPEAPVSRLLSAVKKNTDLSEPKQAGKFDAAADQAKDIANARLSERKRQLSGLVASTIAQDEPEATPVEKSFERLNAVSDELVAQMQGDIKVAARYFEEQGGLSRPHAIATVNRSQFDDALKDFYTALADSETDQLDGLMGDFIVDAKKVVRQSVSRSINEIWRSSVYRDYRSAIAGKYPFRRQADSEVALQDFAGFFGYGGTLDSFFNDQLKPYVDTQRSPWTLTKDIGISQSSLALFEKAQQIRDVFFPRGSGEPRLGFSLKPVFLDSRVSQFMLEIDGQDLIYRHDPPRFISFNWPERTGAQLTRVVFTPTGSSSPLAASYQGPWAIFKLLQESARLSTQDRHELVEISLGEYQAKLELVTNSVKQPFNTSMLESFQLPRTL</sequence>
<reference evidence="6 7" key="1">
    <citation type="submission" date="2018-11" db="EMBL/GenBank/DDBJ databases">
        <title>Genomic Encyclopedia of Type Strains, Phase IV (KMG-IV): sequencing the most valuable type-strain genomes for metagenomic binning, comparative biology and taxonomic classification.</title>
        <authorList>
            <person name="Goeker M."/>
        </authorList>
    </citation>
    <scope>NUCLEOTIDE SEQUENCE [LARGE SCALE GENOMIC DNA]</scope>
    <source>
        <strain evidence="6 7">DSM 21945</strain>
    </source>
</reference>
<keyword evidence="7" id="KW-1185">Reference proteome</keyword>
<dbReference type="Pfam" id="PF21070">
    <property type="entry name" value="IcmF_helical"/>
    <property type="match status" value="1"/>
</dbReference>
<comment type="caution">
    <text evidence="6">The sequence shown here is derived from an EMBL/GenBank/DDBJ whole genome shotgun (WGS) entry which is preliminary data.</text>
</comment>
<dbReference type="PANTHER" id="PTHR36153">
    <property type="entry name" value="INNER MEMBRANE PROTEIN-RELATED"/>
    <property type="match status" value="1"/>
</dbReference>
<accession>A0A3N1PQ24</accession>
<evidence type="ECO:0000313" key="7">
    <source>
        <dbReference type="Proteomes" id="UP000268033"/>
    </source>
</evidence>
<protein>
    <submittedName>
        <fullName evidence="6">Type VI secretion system protein ImpL</fullName>
    </submittedName>
</protein>
<dbReference type="EMBL" id="RJUL01000001">
    <property type="protein sequence ID" value="ROQ30613.1"/>
    <property type="molecule type" value="Genomic_DNA"/>
</dbReference>
<dbReference type="InterPro" id="IPR009612">
    <property type="entry name" value="IcmF-rel"/>
</dbReference>
<dbReference type="InterPro" id="IPR027417">
    <property type="entry name" value="P-loop_NTPase"/>
</dbReference>
<keyword evidence="1" id="KW-0812">Transmembrane</keyword>
<dbReference type="NCBIfam" id="TIGR03348">
    <property type="entry name" value="VI_IcmF"/>
    <property type="match status" value="1"/>
</dbReference>
<evidence type="ECO:0000256" key="1">
    <source>
        <dbReference type="SAM" id="Phobius"/>
    </source>
</evidence>
<dbReference type="Pfam" id="PF06761">
    <property type="entry name" value="IcmF-related"/>
    <property type="match status" value="1"/>
</dbReference>
<dbReference type="InterPro" id="IPR048677">
    <property type="entry name" value="TssM1_hel"/>
</dbReference>
<feature type="transmembrane region" description="Helical" evidence="1">
    <location>
        <begin position="20"/>
        <end position="44"/>
    </location>
</feature>
<feature type="domain" description="Type VI secretion system component TssM1 N-terminal" evidence="4">
    <location>
        <begin position="198"/>
        <end position="456"/>
    </location>
</feature>
<dbReference type="Proteomes" id="UP000268033">
    <property type="component" value="Unassembled WGS sequence"/>
</dbReference>